<evidence type="ECO:0008006" key="3">
    <source>
        <dbReference type="Google" id="ProtNLM"/>
    </source>
</evidence>
<proteinExistence type="predicted"/>
<feature type="compositionally biased region" description="Gly residues" evidence="1">
    <location>
        <begin position="16"/>
        <end position="29"/>
    </location>
</feature>
<organism evidence="2">
    <name type="scientific">Ananas comosus var. bracteatus</name>
    <name type="common">red pineapple</name>
    <dbReference type="NCBI Taxonomy" id="296719"/>
    <lineage>
        <taxon>Eukaryota</taxon>
        <taxon>Viridiplantae</taxon>
        <taxon>Streptophyta</taxon>
        <taxon>Embryophyta</taxon>
        <taxon>Tracheophyta</taxon>
        <taxon>Spermatophyta</taxon>
        <taxon>Magnoliopsida</taxon>
        <taxon>Liliopsida</taxon>
        <taxon>Poales</taxon>
        <taxon>Bromeliaceae</taxon>
        <taxon>Bromelioideae</taxon>
        <taxon>Ananas</taxon>
    </lineage>
</organism>
<reference evidence="2" key="1">
    <citation type="submission" date="2020-07" db="EMBL/GenBank/DDBJ databases">
        <authorList>
            <person name="Lin J."/>
        </authorList>
    </citation>
    <scope>NUCLEOTIDE SEQUENCE</scope>
</reference>
<dbReference type="AlphaFoldDB" id="A0A6V7PFC0"/>
<name>A0A6V7PFC0_ANACO</name>
<dbReference type="EMBL" id="LR862147">
    <property type="protein sequence ID" value="CAD1829394.1"/>
    <property type="molecule type" value="Genomic_DNA"/>
</dbReference>
<accession>A0A6V7PFC0</accession>
<sequence length="247" mass="27348">MRLLEFVPCGRIPTRSGGGGGGGKIGGGEIASPPEKRRRRRSNSAAATWKPTLGAISENSAVVATAAAEKGRRAAEEEEEEVERAGKGRRVSKSPGWILPRTDPDDLREAQRYYRLGYSAWIKLMGLPFECWTVARVAAMVSSFRRFLRADDVTESMSDLRAFRCQIATDSLGSIPQNLNLVLGEDLLTVQVHLESWERTDANDGEDPMSKVMIQDYNEAPTRRICQFGLIDLKNGLGRRVLGLKKR</sequence>
<protein>
    <recommendedName>
        <fullName evidence="3">DUF4283 domain-containing protein</fullName>
    </recommendedName>
</protein>
<evidence type="ECO:0000256" key="1">
    <source>
        <dbReference type="SAM" id="MobiDB-lite"/>
    </source>
</evidence>
<evidence type="ECO:0000313" key="2">
    <source>
        <dbReference type="EMBL" id="CAD1829394.1"/>
    </source>
</evidence>
<gene>
    <name evidence="2" type="ORF">CB5_LOCUS12605</name>
</gene>
<feature type="region of interest" description="Disordered" evidence="1">
    <location>
        <begin position="67"/>
        <end position="102"/>
    </location>
</feature>
<feature type="region of interest" description="Disordered" evidence="1">
    <location>
        <begin position="9"/>
        <end position="50"/>
    </location>
</feature>